<accession>A0A162ZQF8</accession>
<keyword evidence="2" id="KW-1185">Reference proteome</keyword>
<dbReference type="Proteomes" id="UP000077315">
    <property type="component" value="Unassembled WGS sequence"/>
</dbReference>
<dbReference type="AlphaFoldDB" id="A0A162ZQF8"/>
<proteinExistence type="predicted"/>
<dbReference type="RefSeq" id="XP_018286421.1">
    <property type="nucleotide sequence ID" value="XM_018432504.1"/>
</dbReference>
<reference evidence="2" key="1">
    <citation type="submission" date="2015-06" db="EMBL/GenBank/DDBJ databases">
        <title>Expansion of signal transduction pathways in fungi by whole-genome duplication.</title>
        <authorList>
            <consortium name="DOE Joint Genome Institute"/>
            <person name="Corrochano L.M."/>
            <person name="Kuo A."/>
            <person name="Marcet-Houben M."/>
            <person name="Polaino S."/>
            <person name="Salamov A."/>
            <person name="Villalobos J.M."/>
            <person name="Alvarez M.I."/>
            <person name="Avalos J."/>
            <person name="Benito E.P."/>
            <person name="Benoit I."/>
            <person name="Burger G."/>
            <person name="Camino L.P."/>
            <person name="Canovas D."/>
            <person name="Cerda-Olmedo E."/>
            <person name="Cheng J.-F."/>
            <person name="Dominguez A."/>
            <person name="Elias M."/>
            <person name="Eslava A.P."/>
            <person name="Glaser F."/>
            <person name="Grimwood J."/>
            <person name="Gutierrez G."/>
            <person name="Heitman J."/>
            <person name="Henrissat B."/>
            <person name="Iturriaga E.A."/>
            <person name="Lang B.F."/>
            <person name="Lavin J.L."/>
            <person name="Lee S."/>
            <person name="Li W."/>
            <person name="Lindquist E."/>
            <person name="Lopez-Garcia S."/>
            <person name="Luque E.M."/>
            <person name="Marcos A.T."/>
            <person name="Martin J."/>
            <person name="McCluskey K."/>
            <person name="Medina H.R."/>
            <person name="Miralles-Duran A."/>
            <person name="Miyazaki A."/>
            <person name="Munoz-Torres E."/>
            <person name="Oguiza J.A."/>
            <person name="Ohm R."/>
            <person name="Olmedo M."/>
            <person name="Orejas M."/>
            <person name="Ortiz-Castellanos L."/>
            <person name="Pisabarro A.G."/>
            <person name="Rodriguez-Romero J."/>
            <person name="Ruiz-Herrera J."/>
            <person name="Ruiz-Vazquez R."/>
            <person name="Sanz C."/>
            <person name="Schackwitz W."/>
            <person name="Schmutz J."/>
            <person name="Shahriari M."/>
            <person name="Shelest E."/>
            <person name="Silva-Franco F."/>
            <person name="Soanes D."/>
            <person name="Syed K."/>
            <person name="Tagua V.G."/>
            <person name="Talbot N.J."/>
            <person name="Thon M."/>
            <person name="De vries R.P."/>
            <person name="Wiebenga A."/>
            <person name="Yadav J.S."/>
            <person name="Braun E.L."/>
            <person name="Baker S."/>
            <person name="Garre V."/>
            <person name="Horwitz B."/>
            <person name="Torres-Martinez S."/>
            <person name="Idnurm A."/>
            <person name="Herrera-Estrella A."/>
            <person name="Gabaldon T."/>
            <person name="Grigoriev I.V."/>
        </authorList>
    </citation>
    <scope>NUCLEOTIDE SEQUENCE [LARGE SCALE GENOMIC DNA]</scope>
    <source>
        <strain evidence="2">NRRL 1555(-)</strain>
    </source>
</reference>
<name>A0A162ZQF8_PHYB8</name>
<protein>
    <submittedName>
        <fullName evidence="1">Uncharacterized protein</fullName>
    </submittedName>
</protein>
<evidence type="ECO:0000313" key="2">
    <source>
        <dbReference type="Proteomes" id="UP000077315"/>
    </source>
</evidence>
<organism evidence="1 2">
    <name type="scientific">Phycomyces blakesleeanus (strain ATCC 8743b / DSM 1359 / FGSC 10004 / NBRC 33097 / NRRL 1555)</name>
    <dbReference type="NCBI Taxonomy" id="763407"/>
    <lineage>
        <taxon>Eukaryota</taxon>
        <taxon>Fungi</taxon>
        <taxon>Fungi incertae sedis</taxon>
        <taxon>Mucoromycota</taxon>
        <taxon>Mucoromycotina</taxon>
        <taxon>Mucoromycetes</taxon>
        <taxon>Mucorales</taxon>
        <taxon>Phycomycetaceae</taxon>
        <taxon>Phycomyces</taxon>
    </lineage>
</organism>
<evidence type="ECO:0000313" key="1">
    <source>
        <dbReference type="EMBL" id="OAD68381.1"/>
    </source>
</evidence>
<dbReference type="InParanoid" id="A0A162ZQF8"/>
<sequence length="169" mass="19045">MLFVGIKFGSSNWSQIELFHAGRKITICGPVESKCRLPRISVQTAQAVLPGCPLAIKRRVPDDDICNTIRIVQNTSNLSADYECAVEYIKLKWEYSKSGKLKATTYKIIKHILKTIDSIVHIVTAECENSYFTEIKKGKCPHPKPVHGFRMDIRLVVEVEEEIDVAVGK</sequence>
<dbReference type="EMBL" id="KV440995">
    <property type="protein sequence ID" value="OAD68381.1"/>
    <property type="molecule type" value="Genomic_DNA"/>
</dbReference>
<dbReference type="OrthoDB" id="2282785at2759"/>
<gene>
    <name evidence="1" type="ORF">PHYBLDRAFT_150559</name>
</gene>
<dbReference type="GeneID" id="28993410"/>
<dbReference type="VEuPathDB" id="FungiDB:PHYBLDRAFT_150559"/>